<sequence length="151" mass="16974">MYQMPYQPCDSYGYCGANGICGVSKDPSCDCLEGFSPSSKQEWELLNWAKGCKRKVPLDCRKGEGFLKVVGVKLPDLVDFWFDNNMSLKECREECLKNCSCIAYANMDIRRGGSGCLMWFGDLIDIKEIDVKGSEQDIYIRLSASEISKCS</sequence>
<protein>
    <submittedName>
        <fullName evidence="6">S-locus glycoprotein domain containing protein</fullName>
    </submittedName>
</protein>
<keyword evidence="3" id="KW-1015">Disulfide bond</keyword>
<evidence type="ECO:0000256" key="1">
    <source>
        <dbReference type="ARBA" id="ARBA00022553"/>
    </source>
</evidence>
<proteinExistence type="predicted"/>
<dbReference type="Gene3D" id="3.50.4.10">
    <property type="entry name" value="Hepatocyte Growth Factor"/>
    <property type="match status" value="1"/>
</dbReference>
<dbReference type="InParanoid" id="A0A2P5EM81"/>
<dbReference type="EMBL" id="JXTC01000128">
    <property type="protein sequence ID" value="PON86663.1"/>
    <property type="molecule type" value="Genomic_DNA"/>
</dbReference>
<accession>A0A2P5EM81</accession>
<keyword evidence="2" id="KW-0732">Signal</keyword>
<dbReference type="OrthoDB" id="1937219at2759"/>
<feature type="domain" description="Apple" evidence="5">
    <location>
        <begin position="60"/>
        <end position="143"/>
    </location>
</feature>
<keyword evidence="1" id="KW-0597">Phosphoprotein</keyword>
<evidence type="ECO:0000256" key="4">
    <source>
        <dbReference type="ARBA" id="ARBA00023170"/>
    </source>
</evidence>
<reference evidence="7" key="1">
    <citation type="submission" date="2016-06" db="EMBL/GenBank/DDBJ databases">
        <title>Parallel loss of symbiosis genes in relatives of nitrogen-fixing non-legume Parasponia.</title>
        <authorList>
            <person name="Van Velzen R."/>
            <person name="Holmer R."/>
            <person name="Bu F."/>
            <person name="Rutten L."/>
            <person name="Van Zeijl A."/>
            <person name="Liu W."/>
            <person name="Santuari L."/>
            <person name="Cao Q."/>
            <person name="Sharma T."/>
            <person name="Shen D."/>
            <person name="Roswanjaya Y."/>
            <person name="Wardhani T."/>
            <person name="Kalhor M.S."/>
            <person name="Jansen J."/>
            <person name="Van den Hoogen J."/>
            <person name="Gungor B."/>
            <person name="Hartog M."/>
            <person name="Hontelez J."/>
            <person name="Verver J."/>
            <person name="Yang W.-C."/>
            <person name="Schijlen E."/>
            <person name="Repin R."/>
            <person name="Schilthuizen M."/>
            <person name="Schranz E."/>
            <person name="Heidstra R."/>
            <person name="Miyata K."/>
            <person name="Fedorova E."/>
            <person name="Kohlen W."/>
            <person name="Bisseling T."/>
            <person name="Smit S."/>
            <person name="Geurts R."/>
        </authorList>
    </citation>
    <scope>NUCLEOTIDE SEQUENCE [LARGE SCALE GENOMIC DNA]</scope>
    <source>
        <strain evidence="7">cv. RG33-2</strain>
    </source>
</reference>
<dbReference type="Proteomes" id="UP000237000">
    <property type="component" value="Unassembled WGS sequence"/>
</dbReference>
<dbReference type="InterPro" id="IPR000858">
    <property type="entry name" value="S_locus_glycoprot_dom"/>
</dbReference>
<name>A0A2P5EM81_TREOI</name>
<dbReference type="STRING" id="63057.A0A2P5EM81"/>
<dbReference type="InterPro" id="IPR003609">
    <property type="entry name" value="Pan_app"/>
</dbReference>
<dbReference type="Pfam" id="PF08276">
    <property type="entry name" value="PAN_2"/>
    <property type="match status" value="1"/>
</dbReference>
<keyword evidence="4" id="KW-0675">Receptor</keyword>
<evidence type="ECO:0000256" key="2">
    <source>
        <dbReference type="ARBA" id="ARBA00022729"/>
    </source>
</evidence>
<evidence type="ECO:0000313" key="7">
    <source>
        <dbReference type="Proteomes" id="UP000237000"/>
    </source>
</evidence>
<dbReference type="GO" id="GO:0048544">
    <property type="term" value="P:recognition of pollen"/>
    <property type="evidence" value="ECO:0007669"/>
    <property type="project" value="InterPro"/>
</dbReference>
<dbReference type="AlphaFoldDB" id="A0A2P5EM81"/>
<dbReference type="Pfam" id="PF00954">
    <property type="entry name" value="S_locus_glycop"/>
    <property type="match status" value="1"/>
</dbReference>
<organism evidence="6 7">
    <name type="scientific">Trema orientale</name>
    <name type="common">Charcoal tree</name>
    <name type="synonym">Celtis orientalis</name>
    <dbReference type="NCBI Taxonomy" id="63057"/>
    <lineage>
        <taxon>Eukaryota</taxon>
        <taxon>Viridiplantae</taxon>
        <taxon>Streptophyta</taxon>
        <taxon>Embryophyta</taxon>
        <taxon>Tracheophyta</taxon>
        <taxon>Spermatophyta</taxon>
        <taxon>Magnoliopsida</taxon>
        <taxon>eudicotyledons</taxon>
        <taxon>Gunneridae</taxon>
        <taxon>Pentapetalae</taxon>
        <taxon>rosids</taxon>
        <taxon>fabids</taxon>
        <taxon>Rosales</taxon>
        <taxon>Cannabaceae</taxon>
        <taxon>Trema</taxon>
    </lineage>
</organism>
<evidence type="ECO:0000313" key="6">
    <source>
        <dbReference type="EMBL" id="PON86663.1"/>
    </source>
</evidence>
<dbReference type="PANTHER" id="PTHR32444">
    <property type="entry name" value="BULB-TYPE LECTIN DOMAIN-CONTAINING PROTEIN"/>
    <property type="match status" value="1"/>
</dbReference>
<keyword evidence="7" id="KW-1185">Reference proteome</keyword>
<gene>
    <name evidence="6" type="ORF">TorRG33x02_174950</name>
</gene>
<dbReference type="FunFam" id="3.50.4.10:FF:000002">
    <property type="entry name" value="G-type lectin S-receptor-like serine/threonine-protein kinase"/>
    <property type="match status" value="1"/>
</dbReference>
<evidence type="ECO:0000256" key="3">
    <source>
        <dbReference type="ARBA" id="ARBA00023157"/>
    </source>
</evidence>
<comment type="caution">
    <text evidence="6">The sequence shown here is derived from an EMBL/GenBank/DDBJ whole genome shotgun (WGS) entry which is preliminary data.</text>
</comment>
<dbReference type="PROSITE" id="PS50948">
    <property type="entry name" value="PAN"/>
    <property type="match status" value="1"/>
</dbReference>
<dbReference type="PANTHER" id="PTHR32444:SF118">
    <property type="entry name" value="OS09G0551150 PROTEIN"/>
    <property type="match status" value="1"/>
</dbReference>
<evidence type="ECO:0000259" key="5">
    <source>
        <dbReference type="PROSITE" id="PS50948"/>
    </source>
</evidence>
<dbReference type="CDD" id="cd01098">
    <property type="entry name" value="PAN_AP_plant"/>
    <property type="match status" value="1"/>
</dbReference>
<dbReference type="SMART" id="SM00473">
    <property type="entry name" value="PAN_AP"/>
    <property type="match status" value="1"/>
</dbReference>